<dbReference type="KEGG" id="cit:102627197"/>
<sequence length="412" mass="47206">MSDYVPEEVVAQILFRLPAKSVSEFRCVCKSWCALINDPTFISNYTHFAIKNITSNSQVILRHYDRVNSQERFTLHHDGISFSPIKELDLPFENKPDSFNVIGICYGLVCLLDYHQKGLSKSVIVWNPSLESCVRIMFKFTAANFESVHGFGFDPKSVDYKVVRIVVRDHFIIGVRDAPRPVVQVFALKVGSWRNVTTGDTSLCRITVKTPQAYVNGTLHWVGYDTESHHVAQGIQRRLVLLAFDLREEVFKELNVPDELKTDELAYGREQKLFIGALDQKLALMHYYTQWYNSPSYDGCCIWMMKEYGLGESWTKQFKIDLRLGLGKMAGLRRNGEMLLVTRYNEELVSFNTVNRKMQKLGIYGETWSFFLDTYVESLVLMQRINGVLKMPTPPFNATSSSKAHRGETSGV</sequence>
<dbReference type="eggNOG" id="ENOG502S2YF">
    <property type="taxonomic scope" value="Eukaryota"/>
</dbReference>
<dbReference type="Pfam" id="PF08268">
    <property type="entry name" value="FBA_3"/>
    <property type="match status" value="1"/>
</dbReference>
<dbReference type="PROSITE" id="PS50181">
    <property type="entry name" value="FBOX"/>
    <property type="match status" value="1"/>
</dbReference>
<dbReference type="InterPro" id="IPR036047">
    <property type="entry name" value="F-box-like_dom_sf"/>
</dbReference>
<dbReference type="InterPro" id="IPR013187">
    <property type="entry name" value="F-box-assoc_dom_typ3"/>
</dbReference>
<proteinExistence type="predicted"/>
<dbReference type="InterPro" id="IPR001810">
    <property type="entry name" value="F-box_dom"/>
</dbReference>
<dbReference type="SMART" id="SM00256">
    <property type="entry name" value="FBOX"/>
    <property type="match status" value="1"/>
</dbReference>
<dbReference type="EMBL" id="KK785158">
    <property type="protein sequence ID" value="KDO47973.1"/>
    <property type="molecule type" value="Genomic_DNA"/>
</dbReference>
<reference evidence="2 3" key="1">
    <citation type="submission" date="2014-04" db="EMBL/GenBank/DDBJ databases">
        <authorList>
            <consortium name="International Citrus Genome Consortium"/>
            <person name="Gmitter F."/>
            <person name="Chen C."/>
            <person name="Farmerie W."/>
            <person name="Harkins T."/>
            <person name="Desany B."/>
            <person name="Mohiuddin M."/>
            <person name="Kodira C."/>
            <person name="Borodovsky M."/>
            <person name="Lomsadze A."/>
            <person name="Burns P."/>
            <person name="Jenkins J."/>
            <person name="Prochnik S."/>
            <person name="Shu S."/>
            <person name="Chapman J."/>
            <person name="Pitluck S."/>
            <person name="Schmutz J."/>
            <person name="Rokhsar D."/>
        </authorList>
    </citation>
    <scope>NUCLEOTIDE SEQUENCE</scope>
</reference>
<dbReference type="CDD" id="cd22157">
    <property type="entry name" value="F-box_AtFBW1-like"/>
    <property type="match status" value="1"/>
</dbReference>
<organism evidence="2 3">
    <name type="scientific">Citrus sinensis</name>
    <name type="common">Sweet orange</name>
    <name type="synonym">Citrus aurantium var. sinensis</name>
    <dbReference type="NCBI Taxonomy" id="2711"/>
    <lineage>
        <taxon>Eukaryota</taxon>
        <taxon>Viridiplantae</taxon>
        <taxon>Streptophyta</taxon>
        <taxon>Embryophyta</taxon>
        <taxon>Tracheophyta</taxon>
        <taxon>Spermatophyta</taxon>
        <taxon>Magnoliopsida</taxon>
        <taxon>eudicotyledons</taxon>
        <taxon>Gunneridae</taxon>
        <taxon>Pentapetalae</taxon>
        <taxon>rosids</taxon>
        <taxon>malvids</taxon>
        <taxon>Sapindales</taxon>
        <taxon>Rutaceae</taxon>
        <taxon>Aurantioideae</taxon>
        <taxon>Citrus</taxon>
    </lineage>
</organism>
<evidence type="ECO:0000259" key="1">
    <source>
        <dbReference type="PROSITE" id="PS50181"/>
    </source>
</evidence>
<dbReference type="STRING" id="2711.A0A067DYP3"/>
<dbReference type="NCBIfam" id="TIGR01640">
    <property type="entry name" value="F_box_assoc_1"/>
    <property type="match status" value="1"/>
</dbReference>
<dbReference type="Proteomes" id="UP000027120">
    <property type="component" value="Unassembled WGS sequence"/>
</dbReference>
<dbReference type="Pfam" id="PF00646">
    <property type="entry name" value="F-box"/>
    <property type="match status" value="1"/>
</dbReference>
<keyword evidence="3" id="KW-1185">Reference proteome</keyword>
<name>A0A067DYP3_CITSI</name>
<evidence type="ECO:0000313" key="2">
    <source>
        <dbReference type="EMBL" id="KDO47973.1"/>
    </source>
</evidence>
<accession>A0A067DYP3</accession>
<dbReference type="InterPro" id="IPR050796">
    <property type="entry name" value="SCF_F-box_component"/>
</dbReference>
<feature type="domain" description="F-box" evidence="1">
    <location>
        <begin position="1"/>
        <end position="45"/>
    </location>
</feature>
<dbReference type="Gene3D" id="1.20.1280.50">
    <property type="match status" value="1"/>
</dbReference>
<dbReference type="PANTHER" id="PTHR31672">
    <property type="entry name" value="BNACNNG10540D PROTEIN"/>
    <property type="match status" value="1"/>
</dbReference>
<evidence type="ECO:0000313" key="3">
    <source>
        <dbReference type="Proteomes" id="UP000027120"/>
    </source>
</evidence>
<protein>
    <recommendedName>
        <fullName evidence="1">F-box domain-containing protein</fullName>
    </recommendedName>
</protein>
<dbReference type="PaxDb" id="2711-XP_006487070.1"/>
<gene>
    <name evidence="2" type="ORF">CISIN_1g046787mg</name>
</gene>
<dbReference type="PANTHER" id="PTHR31672:SF10">
    <property type="entry name" value="F-BOX DOMAIN-CONTAINING PROTEIN"/>
    <property type="match status" value="1"/>
</dbReference>
<dbReference type="AlphaFoldDB" id="A0A067DYP3"/>
<dbReference type="InterPro" id="IPR017451">
    <property type="entry name" value="F-box-assoc_interact_dom"/>
</dbReference>
<dbReference type="SUPFAM" id="SSF81383">
    <property type="entry name" value="F-box domain"/>
    <property type="match status" value="1"/>
</dbReference>